<dbReference type="PANTHER" id="PTHR11712:SF336">
    <property type="entry name" value="3-OXOACYL-[ACYL-CARRIER-PROTEIN] SYNTHASE, MITOCHONDRIAL"/>
    <property type="match status" value="1"/>
</dbReference>
<dbReference type="NCBIfam" id="NF005589">
    <property type="entry name" value="PRK07314.1"/>
    <property type="match status" value="1"/>
</dbReference>
<comment type="pathway">
    <text evidence="1 11">Lipid metabolism; fatty acid biosynthesis.</text>
</comment>
<evidence type="ECO:0000313" key="14">
    <source>
        <dbReference type="EMBL" id="QUV93496.1"/>
    </source>
</evidence>
<evidence type="ECO:0000256" key="9">
    <source>
        <dbReference type="ARBA" id="ARBA00023160"/>
    </source>
</evidence>
<dbReference type="Proteomes" id="UP000677668">
    <property type="component" value="Chromosome 1"/>
</dbReference>
<keyword evidence="15" id="KW-1185">Reference proteome</keyword>
<dbReference type="InterPro" id="IPR000794">
    <property type="entry name" value="Beta-ketoacyl_synthase"/>
</dbReference>
<reference evidence="14 15" key="1">
    <citation type="submission" date="2021-03" db="EMBL/GenBank/DDBJ databases">
        <title>Genomic and phenotypic characterization of Chloracidobacterium isolates provides evidence for multiple species.</title>
        <authorList>
            <person name="Saini M.K."/>
            <person name="Costas A.M.G."/>
            <person name="Tank M."/>
            <person name="Bryant D.A."/>
        </authorList>
    </citation>
    <scope>NUCLEOTIDE SEQUENCE [LARGE SCALE GENOMIC DNA]</scope>
    <source>
        <strain evidence="14 15">N</strain>
    </source>
</reference>
<dbReference type="InterPro" id="IPR017568">
    <property type="entry name" value="3-oxoacyl-ACP_synth-2"/>
</dbReference>
<keyword evidence="10 11" id="KW-0012">Acyltransferase</keyword>
<dbReference type="InterPro" id="IPR014031">
    <property type="entry name" value="Ketoacyl_synth_C"/>
</dbReference>
<dbReference type="GO" id="GO:0004315">
    <property type="term" value="F:3-oxoacyl-[acyl-carrier-protein] synthase activity"/>
    <property type="evidence" value="ECO:0007669"/>
    <property type="project" value="UniProtKB-EC"/>
</dbReference>
<evidence type="ECO:0000256" key="10">
    <source>
        <dbReference type="ARBA" id="ARBA00023315"/>
    </source>
</evidence>
<evidence type="ECO:0000256" key="4">
    <source>
        <dbReference type="ARBA" id="ARBA00014657"/>
    </source>
</evidence>
<dbReference type="InterPro" id="IPR014030">
    <property type="entry name" value="Ketoacyl_synth_N"/>
</dbReference>
<evidence type="ECO:0000256" key="12">
    <source>
        <dbReference type="RuleBase" id="RU003694"/>
    </source>
</evidence>
<dbReference type="PROSITE" id="PS52004">
    <property type="entry name" value="KS3_2"/>
    <property type="match status" value="1"/>
</dbReference>
<dbReference type="PANTHER" id="PTHR11712">
    <property type="entry name" value="POLYKETIDE SYNTHASE-RELATED"/>
    <property type="match status" value="1"/>
</dbReference>
<organism evidence="14 15">
    <name type="scientific">Chloracidobacterium sp. N</name>
    <dbReference type="NCBI Taxonomy" id="2821540"/>
    <lineage>
        <taxon>Bacteria</taxon>
        <taxon>Pseudomonadati</taxon>
        <taxon>Acidobacteriota</taxon>
        <taxon>Terriglobia</taxon>
        <taxon>Terriglobales</taxon>
        <taxon>Acidobacteriaceae</taxon>
        <taxon>Chloracidobacterium</taxon>
        <taxon>Chloracidobacterium aggregatum</taxon>
    </lineage>
</organism>
<dbReference type="SUPFAM" id="SSF53901">
    <property type="entry name" value="Thiolase-like"/>
    <property type="match status" value="2"/>
</dbReference>
<evidence type="ECO:0000256" key="2">
    <source>
        <dbReference type="ARBA" id="ARBA00008467"/>
    </source>
</evidence>
<evidence type="ECO:0000256" key="6">
    <source>
        <dbReference type="ARBA" id="ARBA00022679"/>
    </source>
</evidence>
<sequence length="421" mass="44875">MPSETMATSPQKRRVVVTGIGLVTPIGNTREENWQALLSGRSGAGPITRFDASGYDVRFAAEVKNFDPRQFFDAREVKRTAPYIQYAVAAADEALADSRLDLTRLDRQRCGVYVSSGIGGFNVIEREHARLLDEGPRHISPYFMIAFLVNMAAGHISIRHGLQGPLGATATACAASVHAIGESFRLIQRGEAEVMVCGGTEGAITPMGVSGFSAAKAMSTRNDDPQRASRPFDARRDGFLLGEGAGILVLEAYDHAVARGASMYAELVGYGMSGDAHHITAPAPEGEGMYRMMVATLHDAGVAPEQVDYINAHGTSTPYNDKFETLAIKRAFGAHAYRLAVSSTKSMTGHTLGAAGGIEACYSALAVARQVIPPTINYETPDPECDLDYAPNEPRPAALNYVLSNAAGFGGTNGGLLFKRV</sequence>
<dbReference type="NCBIfam" id="NF004970">
    <property type="entry name" value="PRK06333.1"/>
    <property type="match status" value="1"/>
</dbReference>
<evidence type="ECO:0000256" key="8">
    <source>
        <dbReference type="ARBA" id="ARBA00023098"/>
    </source>
</evidence>
<dbReference type="PROSITE" id="PS00606">
    <property type="entry name" value="KS3_1"/>
    <property type="match status" value="1"/>
</dbReference>
<dbReference type="RefSeq" id="WP_211421873.1">
    <property type="nucleotide sequence ID" value="NZ_CP072642.1"/>
</dbReference>
<dbReference type="SMART" id="SM00825">
    <property type="entry name" value="PKS_KS"/>
    <property type="match status" value="1"/>
</dbReference>
<dbReference type="Gene3D" id="3.40.47.10">
    <property type="match status" value="2"/>
</dbReference>
<evidence type="ECO:0000256" key="7">
    <source>
        <dbReference type="ARBA" id="ARBA00022832"/>
    </source>
</evidence>
<keyword evidence="7" id="KW-0276">Fatty acid metabolism</keyword>
<dbReference type="InterPro" id="IPR020841">
    <property type="entry name" value="PKS_Beta-ketoAc_synthase_dom"/>
</dbReference>
<comment type="similarity">
    <text evidence="2 11 12">Belongs to the thiolase-like superfamily. Beta-ketoacyl-ACP synthases family.</text>
</comment>
<name>A0ABX8B309_9BACT</name>
<dbReference type="EC" id="2.3.1.179" evidence="3 11"/>
<evidence type="ECO:0000313" key="15">
    <source>
        <dbReference type="Proteomes" id="UP000677668"/>
    </source>
</evidence>
<dbReference type="PIRSF" id="PIRSF000447">
    <property type="entry name" value="KAS_II"/>
    <property type="match status" value="1"/>
</dbReference>
<dbReference type="NCBIfam" id="TIGR03150">
    <property type="entry name" value="fabF"/>
    <property type="match status" value="1"/>
</dbReference>
<dbReference type="InterPro" id="IPR016039">
    <property type="entry name" value="Thiolase-like"/>
</dbReference>
<evidence type="ECO:0000259" key="13">
    <source>
        <dbReference type="PROSITE" id="PS52004"/>
    </source>
</evidence>
<protein>
    <recommendedName>
        <fullName evidence="4 11">3-oxoacyl-[acyl-carrier-protein] synthase 2</fullName>
        <ecNumber evidence="3 11">2.3.1.179</ecNumber>
    </recommendedName>
</protein>
<dbReference type="EMBL" id="CP072642">
    <property type="protein sequence ID" value="QUV93496.1"/>
    <property type="molecule type" value="Genomic_DNA"/>
</dbReference>
<dbReference type="CDD" id="cd00834">
    <property type="entry name" value="KAS_I_II"/>
    <property type="match status" value="1"/>
</dbReference>
<evidence type="ECO:0000256" key="3">
    <source>
        <dbReference type="ARBA" id="ARBA00012356"/>
    </source>
</evidence>
<evidence type="ECO:0000256" key="5">
    <source>
        <dbReference type="ARBA" id="ARBA00022516"/>
    </source>
</evidence>
<evidence type="ECO:0000256" key="11">
    <source>
        <dbReference type="PIRNR" id="PIRNR000447"/>
    </source>
</evidence>
<gene>
    <name evidence="14" type="primary">fabF</name>
    <name evidence="14" type="ORF">J8C05_08965</name>
</gene>
<proteinExistence type="inferred from homology"/>
<comment type="catalytic activity">
    <reaction evidence="11">
        <text>(9Z)-hexadecenoyl-[ACP] + malonyl-[ACP] + H(+) = 3-oxo-(11Z)-octadecenoyl-[ACP] + holo-[ACP] + CO2</text>
        <dbReference type="Rhea" id="RHEA:55040"/>
        <dbReference type="Rhea" id="RHEA-COMP:9623"/>
        <dbReference type="Rhea" id="RHEA-COMP:9685"/>
        <dbReference type="Rhea" id="RHEA-COMP:10800"/>
        <dbReference type="Rhea" id="RHEA-COMP:14074"/>
        <dbReference type="ChEBI" id="CHEBI:15378"/>
        <dbReference type="ChEBI" id="CHEBI:16526"/>
        <dbReference type="ChEBI" id="CHEBI:64479"/>
        <dbReference type="ChEBI" id="CHEBI:78449"/>
        <dbReference type="ChEBI" id="CHEBI:83989"/>
        <dbReference type="ChEBI" id="CHEBI:138538"/>
        <dbReference type="EC" id="2.3.1.179"/>
    </reaction>
</comment>
<dbReference type="InterPro" id="IPR018201">
    <property type="entry name" value="Ketoacyl_synth_AS"/>
</dbReference>
<keyword evidence="6 11" id="KW-0808">Transferase</keyword>
<evidence type="ECO:0000256" key="1">
    <source>
        <dbReference type="ARBA" id="ARBA00005194"/>
    </source>
</evidence>
<keyword evidence="8" id="KW-0443">Lipid metabolism</keyword>
<feature type="domain" description="Ketosynthase family 3 (KS3)" evidence="13">
    <location>
        <begin position="12"/>
        <end position="420"/>
    </location>
</feature>
<comment type="catalytic activity">
    <reaction evidence="11">
        <text>a fatty acyl-[ACP] + malonyl-[ACP] + H(+) = a 3-oxoacyl-[ACP] + holo-[ACP] + CO2</text>
        <dbReference type="Rhea" id="RHEA:22836"/>
        <dbReference type="Rhea" id="RHEA-COMP:9623"/>
        <dbReference type="Rhea" id="RHEA-COMP:9685"/>
        <dbReference type="Rhea" id="RHEA-COMP:9916"/>
        <dbReference type="Rhea" id="RHEA-COMP:14125"/>
        <dbReference type="ChEBI" id="CHEBI:15378"/>
        <dbReference type="ChEBI" id="CHEBI:16526"/>
        <dbReference type="ChEBI" id="CHEBI:64479"/>
        <dbReference type="ChEBI" id="CHEBI:78449"/>
        <dbReference type="ChEBI" id="CHEBI:78776"/>
        <dbReference type="ChEBI" id="CHEBI:138651"/>
    </reaction>
</comment>
<keyword evidence="5 11" id="KW-0444">Lipid biosynthesis</keyword>
<keyword evidence="9 11" id="KW-0275">Fatty acid biosynthesis</keyword>
<dbReference type="Pfam" id="PF00109">
    <property type="entry name" value="ketoacyl-synt"/>
    <property type="match status" value="1"/>
</dbReference>
<accession>A0ABX8B309</accession>
<comment type="function">
    <text evidence="11">Involved in the type II fatty acid elongation cycle. Catalyzes the elongation of a wide range of acyl-ACP by the addition of two carbons from malonyl-ACP to an acyl acceptor. Can efficiently catalyze the conversion of palmitoleoyl-ACP (cis-hexadec-9-enoyl-ACP) to cis-vaccenoyl-ACP (cis-octadec-11-enoyl-ACP), an essential step in the thermal regulation of fatty acid composition.</text>
</comment>
<dbReference type="Pfam" id="PF02801">
    <property type="entry name" value="Ketoacyl-synt_C"/>
    <property type="match status" value="1"/>
</dbReference>